<dbReference type="Pfam" id="PF00023">
    <property type="entry name" value="Ank"/>
    <property type="match status" value="1"/>
</dbReference>
<feature type="repeat" description="ANK" evidence="3">
    <location>
        <begin position="115"/>
        <end position="147"/>
    </location>
</feature>
<organism evidence="5 6">
    <name type="scientific">Fusarium oxysporum f. sp. cubense</name>
    <dbReference type="NCBI Taxonomy" id="61366"/>
    <lineage>
        <taxon>Eukaryota</taxon>
        <taxon>Fungi</taxon>
        <taxon>Dikarya</taxon>
        <taxon>Ascomycota</taxon>
        <taxon>Pezizomycotina</taxon>
        <taxon>Sordariomycetes</taxon>
        <taxon>Hypocreomycetidae</taxon>
        <taxon>Hypocreales</taxon>
        <taxon>Nectriaceae</taxon>
        <taxon>Fusarium</taxon>
        <taxon>Fusarium oxysporum species complex</taxon>
    </lineage>
</organism>
<proteinExistence type="predicted"/>
<gene>
    <name evidence="5" type="ORF">Focb16_v004397</name>
</gene>
<evidence type="ECO:0000256" key="3">
    <source>
        <dbReference type="PROSITE-ProRule" id="PRU00023"/>
    </source>
</evidence>
<dbReference type="Proteomes" id="UP000320707">
    <property type="component" value="Unassembled WGS sequence"/>
</dbReference>
<evidence type="ECO:0000313" key="5">
    <source>
        <dbReference type="EMBL" id="TVY74962.1"/>
    </source>
</evidence>
<protein>
    <submittedName>
        <fullName evidence="5">Serine/threonine-protein phosphatase 6 regulatory ankyrin repeat subunit A</fullName>
    </submittedName>
</protein>
<dbReference type="Gene3D" id="1.25.40.20">
    <property type="entry name" value="Ankyrin repeat-containing domain"/>
    <property type="match status" value="3"/>
</dbReference>
<keyword evidence="2 3" id="KW-0040">ANK repeat</keyword>
<feature type="compositionally biased region" description="Polar residues" evidence="4">
    <location>
        <begin position="25"/>
        <end position="34"/>
    </location>
</feature>
<evidence type="ECO:0000256" key="4">
    <source>
        <dbReference type="SAM" id="MobiDB-lite"/>
    </source>
</evidence>
<dbReference type="Pfam" id="PF13637">
    <property type="entry name" value="Ank_4"/>
    <property type="match status" value="1"/>
</dbReference>
<dbReference type="PANTHER" id="PTHR24173">
    <property type="entry name" value="ANKYRIN REPEAT CONTAINING"/>
    <property type="match status" value="1"/>
</dbReference>
<name>A0A559LL11_FUSOC</name>
<dbReference type="EMBL" id="SRMI01000003">
    <property type="protein sequence ID" value="TVY74962.1"/>
    <property type="molecule type" value="Genomic_DNA"/>
</dbReference>
<dbReference type="InterPro" id="IPR002110">
    <property type="entry name" value="Ankyrin_rpt"/>
</dbReference>
<dbReference type="AlphaFoldDB" id="A0A559LL11"/>
<sequence length="446" mass="48649">MTIARRLSGHHTSHPHLPEPKNVCPRTSSASAHSAPTILDSRVRESRMKSLCDAVRTGDSEAIQRILKYSGVDLNDPSNFEGGVPTILLAVSTGHVDVVELLLQYNADISSQNSEGRTALHIASMNEADNLVDFLLQHNADPQIADKYGHTPLWYGACGQCSDRSFQALLNAHVHIGIDGFRGETDERMPTPLWAAAAGGYLGRASDLLRQGANVGIRDKNGRTLLHRTEWPISAPLTDILLKHEADPWARDFVDERLPLHQAAEQGRIDIAVKLLDMMIEQRPYTRAEAVNVQDRHGLTPLMCAALNGSLPLVVYLVKLWNADFTLEDVHGNDAFYCACAKGHNVVATFLLGLGVNISRGNKEGNTPLHIAATHGQEETVEFLLSLGANVKARSKTIRSTWILGGTQEPQGSQQLVTPGKAAQLAGHKMIANLINNLKQENQSVN</sequence>
<dbReference type="Pfam" id="PF12796">
    <property type="entry name" value="Ank_2"/>
    <property type="match status" value="2"/>
</dbReference>
<keyword evidence="1" id="KW-0677">Repeat</keyword>
<evidence type="ECO:0000313" key="6">
    <source>
        <dbReference type="Proteomes" id="UP000320707"/>
    </source>
</evidence>
<feature type="region of interest" description="Disordered" evidence="4">
    <location>
        <begin position="1"/>
        <end position="36"/>
    </location>
</feature>
<comment type="caution">
    <text evidence="5">The sequence shown here is derived from an EMBL/GenBank/DDBJ whole genome shotgun (WGS) entry which is preliminary data.</text>
</comment>
<evidence type="ECO:0000256" key="2">
    <source>
        <dbReference type="ARBA" id="ARBA00023043"/>
    </source>
</evidence>
<feature type="repeat" description="ANK" evidence="3">
    <location>
        <begin position="82"/>
        <end position="114"/>
    </location>
</feature>
<dbReference type="PANTHER" id="PTHR24173:SF74">
    <property type="entry name" value="ANKYRIN REPEAT DOMAIN-CONTAINING PROTEIN 16"/>
    <property type="match status" value="1"/>
</dbReference>
<evidence type="ECO:0000256" key="1">
    <source>
        <dbReference type="ARBA" id="ARBA00022737"/>
    </source>
</evidence>
<dbReference type="SMART" id="SM00248">
    <property type="entry name" value="ANK"/>
    <property type="match status" value="9"/>
</dbReference>
<dbReference type="SUPFAM" id="SSF48403">
    <property type="entry name" value="Ankyrin repeat"/>
    <property type="match status" value="1"/>
</dbReference>
<reference evidence="5 6" key="1">
    <citation type="journal article" date="2019" name="Microbiol. Resour. Announc.">
        <title>High-quality draft genome sequence of Fusarium oxysporum f. sp. cubense strain 160527, a causal agent of Panama disease.</title>
        <authorList>
            <person name="Asai S."/>
            <person name="Ayukawa Y."/>
            <person name="Gan P."/>
            <person name="Masuda S."/>
            <person name="Komatsu K."/>
            <person name="Shirasu K."/>
            <person name="Arie T."/>
        </authorList>
    </citation>
    <scope>NUCLEOTIDE SEQUENCE [LARGE SCALE GENOMIC DNA]</scope>
    <source>
        <strain evidence="5 6">160527</strain>
    </source>
</reference>
<dbReference type="InterPro" id="IPR036770">
    <property type="entry name" value="Ankyrin_rpt-contain_sf"/>
</dbReference>
<accession>A0A559LL11</accession>
<dbReference type="PROSITE" id="PS50088">
    <property type="entry name" value="ANK_REPEAT"/>
    <property type="match status" value="3"/>
</dbReference>
<dbReference type="PROSITE" id="PS50297">
    <property type="entry name" value="ANK_REP_REGION"/>
    <property type="match status" value="3"/>
</dbReference>
<feature type="repeat" description="ANK" evidence="3">
    <location>
        <begin position="364"/>
        <end position="396"/>
    </location>
</feature>